<dbReference type="PANTHER" id="PTHR43808">
    <property type="entry name" value="ACETYLORNITHINE DEACETYLASE"/>
    <property type="match status" value="1"/>
</dbReference>
<dbReference type="InterPro" id="IPR011650">
    <property type="entry name" value="Peptidase_M20_dimer"/>
</dbReference>
<dbReference type="Pfam" id="PF07687">
    <property type="entry name" value="M20_dimer"/>
    <property type="match status" value="1"/>
</dbReference>
<dbReference type="PANTHER" id="PTHR43808:SF31">
    <property type="entry name" value="N-ACETYL-L-CITRULLINE DEACETYLASE"/>
    <property type="match status" value="1"/>
</dbReference>
<dbReference type="AlphaFoldDB" id="A0A086XY03"/>
<dbReference type="Gene3D" id="3.30.70.360">
    <property type="match status" value="1"/>
</dbReference>
<dbReference type="eggNOG" id="COG0624">
    <property type="taxonomic scope" value="Bacteria"/>
</dbReference>
<dbReference type="NCBIfam" id="TIGR01892">
    <property type="entry name" value="AcOrn-deacetyl"/>
    <property type="match status" value="1"/>
</dbReference>
<dbReference type="NCBIfam" id="NF005710">
    <property type="entry name" value="PRK07522.1"/>
    <property type="match status" value="1"/>
</dbReference>
<accession>A0A086XY03</accession>
<keyword evidence="1" id="KW-0479">Metal-binding</keyword>
<proteinExistence type="predicted"/>
<dbReference type="GO" id="GO:0006526">
    <property type="term" value="P:L-arginine biosynthetic process"/>
    <property type="evidence" value="ECO:0007669"/>
    <property type="project" value="InterPro"/>
</dbReference>
<comment type="caution">
    <text evidence="5">The sequence shown here is derived from an EMBL/GenBank/DDBJ whole genome shotgun (WGS) entry which is preliminary data.</text>
</comment>
<keyword evidence="3" id="KW-0170">Cobalt</keyword>
<reference evidence="5 6" key="1">
    <citation type="submission" date="2014-03" db="EMBL/GenBank/DDBJ databases">
        <title>Genome of Paenirhodobacter enshiensis DW2-9.</title>
        <authorList>
            <person name="Wang D."/>
            <person name="Wang G."/>
        </authorList>
    </citation>
    <scope>NUCLEOTIDE SEQUENCE [LARGE SCALE GENOMIC DNA]</scope>
    <source>
        <strain evidence="5 6">DW2-9</strain>
    </source>
</reference>
<keyword evidence="2" id="KW-0378">Hydrolase</keyword>
<sequence>MTAEDNLAKLVGFAPVAGSPNAPVSGWAADMLRAAGAEVTLIEGPEGDRFDVFATFGPREREGIILSGHMDVVPARAADWASDPFTLTERDGRLYGRGSSDMLGFLACVLAVAPEFTALSPERPVHVAFSYDEELGCLGVPALIARLDSLCARPWGAVIGEPTCLEPIRGHKGKAALGVEVRGRTGHSSRPDLGLNAIHGMAEVLNSVIETAGALEHGPKAGDFAPAWSTMQAGVFSGGEAVNIIPDRAAMEIEVRAIPGVDPEGLLAPVLDRLAGLRAKGYDVSHAIRSTYPAMALAADHPLAALVERAAGKPSVAAVSFGTEAGLFERAGIPSIICGPGDIARAHKPDEYITRDELAAGTAFVRAVVSRAATL</sequence>
<dbReference type="SUPFAM" id="SSF53187">
    <property type="entry name" value="Zn-dependent exopeptidases"/>
    <property type="match status" value="1"/>
</dbReference>
<dbReference type="InterPro" id="IPR050072">
    <property type="entry name" value="Peptidase_M20A"/>
</dbReference>
<dbReference type="Gene3D" id="3.40.630.10">
    <property type="entry name" value="Zn peptidases"/>
    <property type="match status" value="1"/>
</dbReference>
<dbReference type="GO" id="GO:0008777">
    <property type="term" value="F:acetylornithine deacetylase activity"/>
    <property type="evidence" value="ECO:0007669"/>
    <property type="project" value="TreeGrafter"/>
</dbReference>
<dbReference type="STRING" id="1105367.CG50_01170"/>
<dbReference type="EMBL" id="JFZB01000012">
    <property type="protein sequence ID" value="KFI26903.1"/>
    <property type="molecule type" value="Genomic_DNA"/>
</dbReference>
<evidence type="ECO:0000256" key="2">
    <source>
        <dbReference type="ARBA" id="ARBA00022801"/>
    </source>
</evidence>
<gene>
    <name evidence="5" type="ORF">CG50_01170</name>
</gene>
<dbReference type="OrthoDB" id="9809784at2"/>
<dbReference type="RefSeq" id="WP_036637150.1">
    <property type="nucleotide sequence ID" value="NZ_JFZB01000012.1"/>
</dbReference>
<feature type="domain" description="Peptidase M20 dimerisation" evidence="4">
    <location>
        <begin position="170"/>
        <end position="273"/>
    </location>
</feature>
<dbReference type="Pfam" id="PF01546">
    <property type="entry name" value="Peptidase_M20"/>
    <property type="match status" value="1"/>
</dbReference>
<evidence type="ECO:0000259" key="4">
    <source>
        <dbReference type="Pfam" id="PF07687"/>
    </source>
</evidence>
<keyword evidence="6" id="KW-1185">Reference proteome</keyword>
<evidence type="ECO:0000313" key="6">
    <source>
        <dbReference type="Proteomes" id="UP000028824"/>
    </source>
</evidence>
<dbReference type="SUPFAM" id="SSF55031">
    <property type="entry name" value="Bacterial exopeptidase dimerisation domain"/>
    <property type="match status" value="1"/>
</dbReference>
<organism evidence="5 6">
    <name type="scientific">Paenirhodobacter enshiensis</name>
    <dbReference type="NCBI Taxonomy" id="1105367"/>
    <lineage>
        <taxon>Bacteria</taxon>
        <taxon>Pseudomonadati</taxon>
        <taxon>Pseudomonadota</taxon>
        <taxon>Alphaproteobacteria</taxon>
        <taxon>Rhodobacterales</taxon>
        <taxon>Rhodobacter group</taxon>
        <taxon>Paenirhodobacter</taxon>
    </lineage>
</organism>
<evidence type="ECO:0000256" key="1">
    <source>
        <dbReference type="ARBA" id="ARBA00022723"/>
    </source>
</evidence>
<evidence type="ECO:0000256" key="3">
    <source>
        <dbReference type="ARBA" id="ARBA00023285"/>
    </source>
</evidence>
<dbReference type="Proteomes" id="UP000028824">
    <property type="component" value="Unassembled WGS sequence"/>
</dbReference>
<dbReference type="InterPro" id="IPR036264">
    <property type="entry name" value="Bact_exopeptidase_dim_dom"/>
</dbReference>
<dbReference type="CDD" id="cd03894">
    <property type="entry name" value="M20_ArgE"/>
    <property type="match status" value="1"/>
</dbReference>
<name>A0A086XY03_9RHOB</name>
<dbReference type="GO" id="GO:0046872">
    <property type="term" value="F:metal ion binding"/>
    <property type="evidence" value="ECO:0007669"/>
    <property type="project" value="UniProtKB-KW"/>
</dbReference>
<evidence type="ECO:0000313" key="5">
    <source>
        <dbReference type="EMBL" id="KFI26903.1"/>
    </source>
</evidence>
<dbReference type="InterPro" id="IPR002933">
    <property type="entry name" value="Peptidase_M20"/>
</dbReference>
<dbReference type="InterPro" id="IPR010169">
    <property type="entry name" value="AcOrn-deacetyl"/>
</dbReference>
<protein>
    <submittedName>
        <fullName evidence="5">Acetylornithine deacetylase</fullName>
    </submittedName>
</protein>